<dbReference type="Ensembl" id="ENSECRT00000008387.1">
    <property type="protein sequence ID" value="ENSECRP00000008255.1"/>
    <property type="gene ID" value="ENSECRG00000005507.1"/>
</dbReference>
<dbReference type="InterPro" id="IPR055436">
    <property type="entry name" value="Ig_TMEM131L_4"/>
</dbReference>
<dbReference type="GO" id="GO:0016020">
    <property type="term" value="C:membrane"/>
    <property type="evidence" value="ECO:0007669"/>
    <property type="project" value="UniProtKB-SubCell"/>
</dbReference>
<accession>A0A8C4RXF7</accession>
<comment type="subcellular location">
    <subcellularLocation>
        <location evidence="1">Membrane</location>
        <topology evidence="1">Single-pass type I membrane protein</topology>
    </subcellularLocation>
</comment>
<dbReference type="Pfam" id="PF12371">
    <property type="entry name" value="TMEM131_like_N"/>
    <property type="match status" value="1"/>
</dbReference>
<dbReference type="InterPro" id="IPR022113">
    <property type="entry name" value="TMEM131L_N"/>
</dbReference>
<keyword evidence="3" id="KW-0812">Transmembrane</keyword>
<feature type="region of interest" description="Disordered" evidence="7">
    <location>
        <begin position="1103"/>
        <end position="1248"/>
    </location>
</feature>
<dbReference type="InterPro" id="IPR055435">
    <property type="entry name" value="Ig_TMEM131L_3"/>
</dbReference>
<evidence type="ECO:0000256" key="6">
    <source>
        <dbReference type="ARBA" id="ARBA00023136"/>
    </source>
</evidence>
<evidence type="ECO:0000259" key="9">
    <source>
        <dbReference type="Pfam" id="PF12371"/>
    </source>
</evidence>
<dbReference type="InterPro" id="IPR055437">
    <property type="entry name" value="TMEM131L_Ig_5"/>
</dbReference>
<evidence type="ECO:0000256" key="1">
    <source>
        <dbReference type="ARBA" id="ARBA00004479"/>
    </source>
</evidence>
<feature type="compositionally biased region" description="Basic and acidic residues" evidence="7">
    <location>
        <begin position="1141"/>
        <end position="1155"/>
    </location>
</feature>
<dbReference type="Pfam" id="PF24499">
    <property type="entry name" value="Ig_TMEM131L_4"/>
    <property type="match status" value="1"/>
</dbReference>
<feature type="compositionally biased region" description="Low complexity" evidence="7">
    <location>
        <begin position="1204"/>
        <end position="1232"/>
    </location>
</feature>
<evidence type="ECO:0000259" key="10">
    <source>
        <dbReference type="Pfam" id="PF19532"/>
    </source>
</evidence>
<feature type="chain" id="PRO_5034176308" evidence="8">
    <location>
        <begin position="33"/>
        <end position="1519"/>
    </location>
</feature>
<dbReference type="OrthoDB" id="168404at2759"/>
<dbReference type="RefSeq" id="XP_028658511.1">
    <property type="nucleotide sequence ID" value="XM_028802678.2"/>
</dbReference>
<dbReference type="Proteomes" id="UP000694620">
    <property type="component" value="Chromosome 5"/>
</dbReference>
<evidence type="ECO:0000313" key="14">
    <source>
        <dbReference type="Ensembl" id="ENSECRP00000008255.1"/>
    </source>
</evidence>
<dbReference type="GeneTree" id="ENSGT00530000063614"/>
<feature type="domain" description="Transmembrane protein 131-like N-terminal" evidence="9">
    <location>
        <begin position="82"/>
        <end position="164"/>
    </location>
</feature>
<feature type="compositionally biased region" description="Basic residues" evidence="7">
    <location>
        <begin position="1114"/>
        <end position="1126"/>
    </location>
</feature>
<dbReference type="PANTHER" id="PTHR22050:SF2">
    <property type="entry name" value="TRANSMEMBRANE PROTEIN 131-LIKE"/>
    <property type="match status" value="1"/>
</dbReference>
<feature type="domain" description="Transmembrane protein 131-like second Ig-like" evidence="10">
    <location>
        <begin position="194"/>
        <end position="339"/>
    </location>
</feature>
<dbReference type="PANTHER" id="PTHR22050">
    <property type="entry name" value="RW1 PROTEIN HOMOLOG"/>
    <property type="match status" value="1"/>
</dbReference>
<protein>
    <submittedName>
        <fullName evidence="14">Transmembrane 131 like</fullName>
    </submittedName>
</protein>
<reference evidence="14" key="2">
    <citation type="submission" date="2025-08" db="UniProtKB">
        <authorList>
            <consortium name="Ensembl"/>
        </authorList>
    </citation>
    <scope>IDENTIFICATION</scope>
</reference>
<keyword evidence="4 8" id="KW-0732">Signal</keyword>
<dbReference type="InterPro" id="IPR045695">
    <property type="entry name" value="TMEM131-like_Ig_dom2"/>
</dbReference>
<evidence type="ECO:0000256" key="3">
    <source>
        <dbReference type="ARBA" id="ARBA00022692"/>
    </source>
</evidence>
<evidence type="ECO:0000256" key="2">
    <source>
        <dbReference type="ARBA" id="ARBA00006682"/>
    </source>
</evidence>
<dbReference type="Pfam" id="PF24501">
    <property type="entry name" value="Ig_TMEM131L_5"/>
    <property type="match status" value="1"/>
</dbReference>
<feature type="domain" description="TMEM131L third Ig-like" evidence="11">
    <location>
        <begin position="383"/>
        <end position="479"/>
    </location>
</feature>
<evidence type="ECO:0000259" key="12">
    <source>
        <dbReference type="Pfam" id="PF24499"/>
    </source>
</evidence>
<keyword evidence="15" id="KW-1185">Reference proteome</keyword>
<feature type="region of interest" description="Disordered" evidence="7">
    <location>
        <begin position="870"/>
        <end position="932"/>
    </location>
</feature>
<evidence type="ECO:0000256" key="7">
    <source>
        <dbReference type="SAM" id="MobiDB-lite"/>
    </source>
</evidence>
<feature type="signal peptide" evidence="8">
    <location>
        <begin position="1"/>
        <end position="32"/>
    </location>
</feature>
<gene>
    <name evidence="14" type="primary">TMEM131L</name>
</gene>
<reference evidence="14" key="1">
    <citation type="submission" date="2021-06" db="EMBL/GenBank/DDBJ databases">
        <authorList>
            <consortium name="Wellcome Sanger Institute Data Sharing"/>
        </authorList>
    </citation>
    <scope>NUCLEOTIDE SEQUENCE [LARGE SCALE GENOMIC DNA]</scope>
</reference>
<organism evidence="14 15">
    <name type="scientific">Erpetoichthys calabaricus</name>
    <name type="common">Rope fish</name>
    <name type="synonym">Calamoichthys calabaricus</name>
    <dbReference type="NCBI Taxonomy" id="27687"/>
    <lineage>
        <taxon>Eukaryota</taxon>
        <taxon>Metazoa</taxon>
        <taxon>Chordata</taxon>
        <taxon>Craniata</taxon>
        <taxon>Vertebrata</taxon>
        <taxon>Euteleostomi</taxon>
        <taxon>Actinopterygii</taxon>
        <taxon>Polypteriformes</taxon>
        <taxon>Polypteridae</taxon>
        <taxon>Erpetoichthys</taxon>
    </lineage>
</organism>
<evidence type="ECO:0000313" key="15">
    <source>
        <dbReference type="Proteomes" id="UP000694620"/>
    </source>
</evidence>
<dbReference type="Pfam" id="PF19532">
    <property type="entry name" value="Ig_TMEM131L_2nd"/>
    <property type="match status" value="1"/>
</dbReference>
<dbReference type="InterPro" id="IPR039877">
    <property type="entry name" value="TMEM131-like"/>
</dbReference>
<reference evidence="14" key="3">
    <citation type="submission" date="2025-09" db="UniProtKB">
        <authorList>
            <consortium name="Ensembl"/>
        </authorList>
    </citation>
    <scope>IDENTIFICATION</scope>
</reference>
<sequence length="1519" mass="169083">MAGQQDLQHRKAGTNLLLGVLLQFLLPHFRPGEPPQQALAQMAGVVEVWQAEEGDLLPNQDEQDGEDLIHEDSSPLGNGRALHFWPSQLDFGTQPVGVPRVEVVNVLNPSHDLPLTLTSLFTSSTHFYMPSFHSRVIPPRGKSSFKVIFLPTEEGSVENVLFINASSHGIISYQLFGAGISLGSSGVPLKIPSTFIFPDIHILRSNTQEEALNSSRLWLQLECNIPKRGVHYSQDSCFVEEENLLVQVHLFDKNRRNEGFEKLEHYVNENVFVLFVLKGYNIVEEPKITIYLLNSGARLLQAKEIKLVSQSKGLFEIEQSLLRPSASKFTQIASLVCRATQTPSGHEKKGSGQMTMRVLKGSSTLKSYPSLQISYRSFEHEAAPTLFDLKNKDAEEDLIDIWLTNGFDFSFTLDKVQFPKEADKFLKVLNFSSPVLVPPGCWKMFTLQYVNRIASASVVANIILVTSHGFSLEMPLQIKSTMLKVSKNKTHCDNSYRVRLLDAASAEWQESLLLDSSTWKVDKRLATEMWSKDKDQKTLSCPKLLKDPGLTVDFKATSVNESKVKYFTLKNPVDAPVTVQLLPVSSYPEPHEALNALIKWFNLPSLDINLSTSEFMLMMHTHEDDINITNHTKSTVVNLHLAPKELKKIGVAFTPVDKKCVTSVILIRNNLTVFDIVLVKGCGAKEILKIGGRLPGTGASLRFNVPQSTLMQCRNGLKSSKPFVVQKTFTLENAGELPLTITSMSISGYKCQGFGFEILGCHTLPLDYNSTQEISIVFTPDFTTSWIIRDLTLVTARGSSFIFTLNVTLPHHMLPLCAQFLPGPSWEEKFWIVVIVFTWLSLGGVCLMAFHQAQCILIDFSIPALRQSNNSGLPRESSHVDTITSTSARGKGSCKTFTDSGNTPDKGKGKGSLSVTSGNCRTQTSSKKSPGTFAQSQKKYKVSLYYSKYKVNPTSSTIVAASSMSSQDEECLPVKEPYNQDDHIEENTNKIYAIENKNTVLQESEVHSRQGVSFTVKDCRNINTDMFPMETNIKPSEELSVATNNRLNHWPCSSVEKKDNDQVSDDQQCSTFLPSPEKKIVEKRDIGIGKVKEDCNKNKMQEKADINSTTSNAKGRRGSVKNRRRIAGGIMGLTEQNISDFSDKNRDAVNKETKNPNRSRNRCTNGKQESVKLGGKVDSPLKHLQNRTSMANPRRSCNARRLFSDSSSDSGSSSGSVRDSRGSWGSWSSASSLEGEKDHTTSKLNCISSPTKRDDHVFAFLPDKECCQPLNSSYRIQSVHNLNQGEKCHIPESVPTLSFAAVASGVERSMALGPCQSEEIWSPMPTALTNGFRYNTSENMSFIPPENAGAIYSHFPWTTSQYAAPYHYSDQNGHCVAYEGNMNFQNAFQEVQNVQYTPQAFWNEESPPDLATSWDSNDCIGSKAYFSGTRSLSPMSSLFGSIWTPQSDPYQSHFQHNMRSVPHSSHPTFSREQSIHCRQKQYSGFDPFGCHMNLDIWNSSSNQGSNSQLSNDSGYCGEA</sequence>
<dbReference type="GeneID" id="114652336"/>
<feature type="compositionally biased region" description="Polar residues" evidence="7">
    <location>
        <begin position="913"/>
        <end position="932"/>
    </location>
</feature>
<evidence type="ECO:0000256" key="4">
    <source>
        <dbReference type="ARBA" id="ARBA00022729"/>
    </source>
</evidence>
<feature type="domain" description="TMEM131L fourth Ig-like" evidence="12">
    <location>
        <begin position="552"/>
        <end position="684"/>
    </location>
</feature>
<keyword evidence="5" id="KW-1133">Transmembrane helix</keyword>
<dbReference type="Gene3D" id="2.60.40.10">
    <property type="entry name" value="Immunoglobulins"/>
    <property type="match status" value="2"/>
</dbReference>
<dbReference type="Pfam" id="PF24498">
    <property type="entry name" value="Ig_TMEM131L_3"/>
    <property type="match status" value="1"/>
</dbReference>
<name>A0A8C4RXF7_ERPCA</name>
<evidence type="ECO:0000259" key="13">
    <source>
        <dbReference type="Pfam" id="PF24501"/>
    </source>
</evidence>
<evidence type="ECO:0000259" key="11">
    <source>
        <dbReference type="Pfam" id="PF24498"/>
    </source>
</evidence>
<evidence type="ECO:0000256" key="8">
    <source>
        <dbReference type="SAM" id="SignalP"/>
    </source>
</evidence>
<feature type="compositionally biased region" description="Polar residues" evidence="7">
    <location>
        <begin position="1156"/>
        <end position="1168"/>
    </location>
</feature>
<dbReference type="InterPro" id="IPR013783">
    <property type="entry name" value="Ig-like_fold"/>
</dbReference>
<proteinExistence type="inferred from homology"/>
<comment type="similarity">
    <text evidence="2">Belongs to the TMEM131 family.</text>
</comment>
<feature type="domain" description="TMEM131L fifth Ig-like" evidence="13">
    <location>
        <begin position="733"/>
        <end position="797"/>
    </location>
</feature>
<keyword evidence="6" id="KW-0472">Membrane</keyword>
<evidence type="ECO:0000256" key="5">
    <source>
        <dbReference type="ARBA" id="ARBA00022989"/>
    </source>
</evidence>